<feature type="domain" description="FAD-binding" evidence="6">
    <location>
        <begin position="2"/>
        <end position="333"/>
    </location>
</feature>
<dbReference type="GO" id="GO:0004497">
    <property type="term" value="F:monooxygenase activity"/>
    <property type="evidence" value="ECO:0007669"/>
    <property type="project" value="UniProtKB-KW"/>
</dbReference>
<dbReference type="PRINTS" id="PR00420">
    <property type="entry name" value="RNGMNOXGNASE"/>
</dbReference>
<organism evidence="7 8">
    <name type="scientific">Hydrogenophaga defluvii</name>
    <dbReference type="NCBI Taxonomy" id="249410"/>
    <lineage>
        <taxon>Bacteria</taxon>
        <taxon>Pseudomonadati</taxon>
        <taxon>Pseudomonadota</taxon>
        <taxon>Betaproteobacteria</taxon>
        <taxon>Burkholderiales</taxon>
        <taxon>Comamonadaceae</taxon>
        <taxon>Hydrogenophaga</taxon>
    </lineage>
</organism>
<keyword evidence="8" id="KW-1185">Reference proteome</keyword>
<proteinExistence type="predicted"/>
<comment type="caution">
    <text evidence="7">The sequence shown here is derived from an EMBL/GenBank/DDBJ whole genome shotgun (WGS) entry which is preliminary data.</text>
</comment>
<dbReference type="PANTHER" id="PTHR13789:SF318">
    <property type="entry name" value="GERANYLGERANYL DIPHOSPHATE REDUCTASE"/>
    <property type="match status" value="1"/>
</dbReference>
<reference evidence="8" key="1">
    <citation type="journal article" date="2019" name="Int. J. Syst. Evol. Microbiol.">
        <title>The Global Catalogue of Microorganisms (GCM) 10K type strain sequencing project: providing services to taxonomists for standard genome sequencing and annotation.</title>
        <authorList>
            <consortium name="The Broad Institute Genomics Platform"/>
            <consortium name="The Broad Institute Genome Sequencing Center for Infectious Disease"/>
            <person name="Wu L."/>
            <person name="Ma J."/>
        </authorList>
    </citation>
    <scope>NUCLEOTIDE SEQUENCE [LARGE SCALE GENOMIC DNA]</scope>
    <source>
        <strain evidence="8">CCUG 53903</strain>
    </source>
</reference>
<evidence type="ECO:0000256" key="2">
    <source>
        <dbReference type="ARBA" id="ARBA00022630"/>
    </source>
</evidence>
<evidence type="ECO:0000256" key="3">
    <source>
        <dbReference type="ARBA" id="ARBA00022827"/>
    </source>
</evidence>
<dbReference type="SUPFAM" id="SSF54373">
    <property type="entry name" value="FAD-linked reductases, C-terminal domain"/>
    <property type="match status" value="1"/>
</dbReference>
<accession>A0ABW2SCJ5</accession>
<sequence>MDTDVLVAGGGIAGLAGALGAARAGLNVRLFEQTARLAEVGAGLQLGPNAVRVLADWGLLDALREVAAFPDALVVRDAPGGAALGRLRLGERAQARYGQPYATVHRADLHALLWRAVAAQPEVELGLGRTVLGWQASEDKVVAQLTDNATVSGRLLLGCDGLWSRVRAPLLGDELPVPTGHIAYRGLVDQSGLPPAQRQRDVVAWLGPRMHAVCYPVRRDEHLNVVVIVQGRLDGDVQNWSHAADPTELRAAMGRVAPALESVLQAVPQWLRWPLFERPVITGPQAHGGGRVALLGDAAHPMRPYLAQGAAMALEDAWSLGRLLAGQAGALAAPAGLLRQWADQRWSRNAWVQARSRRNGRIFHLVPPLSWGRNLAMAVLGERLLDVPALYSGPPSA</sequence>
<evidence type="ECO:0000256" key="5">
    <source>
        <dbReference type="ARBA" id="ARBA00023033"/>
    </source>
</evidence>
<dbReference type="InterPro" id="IPR050493">
    <property type="entry name" value="FAD-dep_Monooxygenase_BioMet"/>
</dbReference>
<dbReference type="EMBL" id="JBHTBZ010000032">
    <property type="protein sequence ID" value="MFC7461159.1"/>
    <property type="molecule type" value="Genomic_DNA"/>
</dbReference>
<comment type="cofactor">
    <cofactor evidence="1">
        <name>FAD</name>
        <dbReference type="ChEBI" id="CHEBI:57692"/>
    </cofactor>
</comment>
<dbReference type="SUPFAM" id="SSF51905">
    <property type="entry name" value="FAD/NAD(P)-binding domain"/>
    <property type="match status" value="1"/>
</dbReference>
<dbReference type="RefSeq" id="WP_382201160.1">
    <property type="nucleotide sequence ID" value="NZ_JBHTBZ010000032.1"/>
</dbReference>
<dbReference type="Gene3D" id="3.50.50.60">
    <property type="entry name" value="FAD/NAD(P)-binding domain"/>
    <property type="match status" value="1"/>
</dbReference>
<dbReference type="PANTHER" id="PTHR13789">
    <property type="entry name" value="MONOOXYGENASE"/>
    <property type="match status" value="1"/>
</dbReference>
<dbReference type="Pfam" id="PF01494">
    <property type="entry name" value="FAD_binding_3"/>
    <property type="match status" value="1"/>
</dbReference>
<name>A0ABW2SCJ5_9BURK</name>
<dbReference type="InterPro" id="IPR002938">
    <property type="entry name" value="FAD-bd"/>
</dbReference>
<dbReference type="InterPro" id="IPR036188">
    <property type="entry name" value="FAD/NAD-bd_sf"/>
</dbReference>
<protein>
    <submittedName>
        <fullName evidence="7">FAD-dependent monooxygenase</fullName>
    </submittedName>
</protein>
<keyword evidence="3" id="KW-0274">FAD</keyword>
<dbReference type="Proteomes" id="UP001596457">
    <property type="component" value="Unassembled WGS sequence"/>
</dbReference>
<evidence type="ECO:0000259" key="6">
    <source>
        <dbReference type="Pfam" id="PF01494"/>
    </source>
</evidence>
<evidence type="ECO:0000256" key="4">
    <source>
        <dbReference type="ARBA" id="ARBA00023002"/>
    </source>
</evidence>
<gene>
    <name evidence="7" type="ORF">ACFQU0_12065</name>
</gene>
<keyword evidence="4" id="KW-0560">Oxidoreductase</keyword>
<evidence type="ECO:0000313" key="7">
    <source>
        <dbReference type="EMBL" id="MFC7461159.1"/>
    </source>
</evidence>
<evidence type="ECO:0000256" key="1">
    <source>
        <dbReference type="ARBA" id="ARBA00001974"/>
    </source>
</evidence>
<keyword evidence="2" id="KW-0285">Flavoprotein</keyword>
<keyword evidence="5 7" id="KW-0503">Monooxygenase</keyword>
<evidence type="ECO:0000313" key="8">
    <source>
        <dbReference type="Proteomes" id="UP001596457"/>
    </source>
</evidence>